<dbReference type="GO" id="GO:0004553">
    <property type="term" value="F:hydrolase activity, hydrolyzing O-glycosyl compounds"/>
    <property type="evidence" value="ECO:0007669"/>
    <property type="project" value="InterPro"/>
</dbReference>
<proteinExistence type="inferred from homology"/>
<accession>A0A939LVL2</accession>
<evidence type="ECO:0000256" key="4">
    <source>
        <dbReference type="ARBA" id="ARBA00023157"/>
    </source>
</evidence>
<feature type="domain" description="Bulb-type lectin" evidence="11">
    <location>
        <begin position="159"/>
        <end position="266"/>
    </location>
</feature>
<evidence type="ECO:0000313" key="12">
    <source>
        <dbReference type="EMBL" id="MBO1752944.1"/>
    </source>
</evidence>
<dbReference type="Proteomes" id="UP000664209">
    <property type="component" value="Unassembled WGS sequence"/>
</dbReference>
<dbReference type="Gene3D" id="2.90.10.10">
    <property type="entry name" value="Bulb-type lectin domain"/>
    <property type="match status" value="1"/>
</dbReference>
<dbReference type="AlphaFoldDB" id="A0A939LVL2"/>
<evidence type="ECO:0000259" key="11">
    <source>
        <dbReference type="PROSITE" id="PS50927"/>
    </source>
</evidence>
<keyword evidence="5 9" id="KW-0119">Carbohydrate metabolism</keyword>
<dbReference type="PANTHER" id="PTHR34876:SF4">
    <property type="entry name" value="1,4-BETA-D-GLUCAN CELLOBIOHYDROLASE C-RELATED"/>
    <property type="match status" value="1"/>
</dbReference>
<dbReference type="EC" id="3.2.1.-" evidence="9"/>
<dbReference type="InterPro" id="IPR001524">
    <property type="entry name" value="Glyco_hydro_6_CS"/>
</dbReference>
<dbReference type="Gene3D" id="3.20.20.40">
    <property type="entry name" value="1, 4-beta cellobiohydrolase"/>
    <property type="match status" value="1"/>
</dbReference>
<evidence type="ECO:0000256" key="7">
    <source>
        <dbReference type="ARBA" id="ARBA00023326"/>
    </source>
</evidence>
<dbReference type="Gene3D" id="2.90.10.30">
    <property type="match status" value="1"/>
</dbReference>
<dbReference type="SUPFAM" id="SSF51110">
    <property type="entry name" value="alpha-D-mannose-specific plant lectins"/>
    <property type="match status" value="2"/>
</dbReference>
<reference evidence="12" key="1">
    <citation type="submission" date="2021-03" db="EMBL/GenBank/DDBJ databases">
        <title>Actinotalea soli sp. nov., isolated from soil.</title>
        <authorList>
            <person name="Ping W."/>
            <person name="Zhang J."/>
        </authorList>
    </citation>
    <scope>NUCLEOTIDE SEQUENCE</scope>
    <source>
        <strain evidence="12">BY-33</strain>
    </source>
</reference>
<dbReference type="SUPFAM" id="SSF51989">
    <property type="entry name" value="Glycosyl hydrolases family 6, cellulases"/>
    <property type="match status" value="1"/>
</dbReference>
<dbReference type="PROSITE" id="PS00655">
    <property type="entry name" value="GLYCOSYL_HYDROL_F6_1"/>
    <property type="match status" value="1"/>
</dbReference>
<evidence type="ECO:0000256" key="10">
    <source>
        <dbReference type="SAM" id="MobiDB-lite"/>
    </source>
</evidence>
<keyword evidence="4" id="KW-1015">Disulfide bond</keyword>
<keyword evidence="1" id="KW-0732">Signal</keyword>
<evidence type="ECO:0000256" key="6">
    <source>
        <dbReference type="ARBA" id="ARBA00023295"/>
    </source>
</evidence>
<dbReference type="SMART" id="SM00108">
    <property type="entry name" value="B_lectin"/>
    <property type="match status" value="2"/>
</dbReference>
<evidence type="ECO:0000256" key="8">
    <source>
        <dbReference type="PROSITE-ProRule" id="PRU10056"/>
    </source>
</evidence>
<name>A0A939LVL2_9CELL</name>
<dbReference type="RefSeq" id="WP_208056623.1">
    <property type="nucleotide sequence ID" value="NZ_JAGEMK010000008.1"/>
</dbReference>
<evidence type="ECO:0000256" key="5">
    <source>
        <dbReference type="ARBA" id="ARBA00023277"/>
    </source>
</evidence>
<comment type="caution">
    <text evidence="12">The sequence shown here is derived from an EMBL/GenBank/DDBJ whole genome shotgun (WGS) entry which is preliminary data.</text>
</comment>
<protein>
    <recommendedName>
        <fullName evidence="9">Glucanase</fullName>
        <ecNumber evidence="9">3.2.1.-</ecNumber>
    </recommendedName>
</protein>
<dbReference type="InterPro" id="IPR036434">
    <property type="entry name" value="Beta_cellobiohydrolase_sf"/>
</dbReference>
<dbReference type="Pfam" id="PF01341">
    <property type="entry name" value="Glyco_hydro_6"/>
    <property type="match status" value="1"/>
</dbReference>
<evidence type="ECO:0000256" key="2">
    <source>
        <dbReference type="ARBA" id="ARBA00022801"/>
    </source>
</evidence>
<keyword evidence="2 9" id="KW-0378">Hydrolase</keyword>
<organism evidence="12 13">
    <name type="scientific">Actinotalea soli</name>
    <dbReference type="NCBI Taxonomy" id="2819234"/>
    <lineage>
        <taxon>Bacteria</taxon>
        <taxon>Bacillati</taxon>
        <taxon>Actinomycetota</taxon>
        <taxon>Actinomycetes</taxon>
        <taxon>Micrococcales</taxon>
        <taxon>Cellulomonadaceae</taxon>
        <taxon>Actinotalea</taxon>
    </lineage>
</organism>
<dbReference type="PROSITE" id="PS50927">
    <property type="entry name" value="BULB_LECTIN"/>
    <property type="match status" value="1"/>
</dbReference>
<feature type="compositionally biased region" description="Pro residues" evidence="10">
    <location>
        <begin position="280"/>
        <end position="296"/>
    </location>
</feature>
<feature type="active site" evidence="8">
    <location>
        <position position="432"/>
    </location>
</feature>
<keyword evidence="3 9" id="KW-0136">Cellulose degradation</keyword>
<dbReference type="EMBL" id="JAGEMK010000008">
    <property type="protein sequence ID" value="MBO1752944.1"/>
    <property type="molecule type" value="Genomic_DNA"/>
</dbReference>
<keyword evidence="7 9" id="KW-0624">Polysaccharide degradation</keyword>
<feature type="compositionally biased region" description="Low complexity" evidence="10">
    <location>
        <begin position="262"/>
        <end position="279"/>
    </location>
</feature>
<evidence type="ECO:0000313" key="13">
    <source>
        <dbReference type="Proteomes" id="UP000664209"/>
    </source>
</evidence>
<sequence length="644" mass="66004">MPSPTRPWLIRTVLALLVTTAVGISTSAAVLVPLPTGTEVTVLTDRLLSGQTLGPGEHRDIGTHRLVVQLDGDVRLLEGAATRWSTGTAGHPGARLVMQGHGALEVLSTEDVVLWSTRVSSPGARLVVKPDGYLYGISVAHTVIWSTQAKHDVGEVAPTDRIASGGMLVSGGAISTADGSHELRMQPDGDLVLWAGARAVWRSGTRDNPGAALHLETTGELRIVAPGGATLWSNGISSPGARLVIKGDGRIYEIDRAGASVWSTTTGGGTTKPVVVPGVTPAPEPTAPPAPTPTPSPSASSGAGRGTGEVPIAVNPGLPRSAGGLPATSTDSPRRPPGQGVPTSPARSFLATRAPYVSPTTPAAVGAATARNQGRTADAALLDRAAAGGAARWLTPVDQTATVARTVREYAAEAAAAGRTPVFVTYAIPDRDCGNQSAGGLTPAQYTAWTQAVAEGLAGTRAVVVVEPDALLHVYRCGSSDARFAQIRDSARAYTAAGAEVYLDAGSSNSFNWGPATRADIASRLERAGIREVAGFATNVSNFQTTADERAYGDALSPLVGGARYVIDTSRNGQGGLRDANGAVWCNPPGRGLGTRPAYVGSGAHVANLWIKTVGLSDGQCNGGPPAGRFWEEYALGLALRSAS</sequence>
<keyword evidence="6 9" id="KW-0326">Glycosidase</keyword>
<keyword evidence="13" id="KW-1185">Reference proteome</keyword>
<evidence type="ECO:0000256" key="9">
    <source>
        <dbReference type="RuleBase" id="RU361186"/>
    </source>
</evidence>
<dbReference type="InterPro" id="IPR001480">
    <property type="entry name" value="Bulb-type_lectin_dom"/>
</dbReference>
<dbReference type="InterPro" id="IPR036426">
    <property type="entry name" value="Bulb-type_lectin_dom_sf"/>
</dbReference>
<comment type="similarity">
    <text evidence="9">Belongs to the glycosyl hydrolase family 6.</text>
</comment>
<feature type="region of interest" description="Disordered" evidence="10">
    <location>
        <begin position="262"/>
        <end position="349"/>
    </location>
</feature>
<dbReference type="InterPro" id="IPR016288">
    <property type="entry name" value="Beta_cellobiohydrolase"/>
</dbReference>
<evidence type="ECO:0000256" key="3">
    <source>
        <dbReference type="ARBA" id="ARBA00023001"/>
    </source>
</evidence>
<evidence type="ECO:0000256" key="1">
    <source>
        <dbReference type="ARBA" id="ARBA00022729"/>
    </source>
</evidence>
<dbReference type="PANTHER" id="PTHR34876">
    <property type="match status" value="1"/>
</dbReference>
<dbReference type="PRINTS" id="PR00733">
    <property type="entry name" value="GLHYDRLASE6"/>
</dbReference>
<gene>
    <name evidence="12" type="ORF">J4G33_14115</name>
</gene>
<dbReference type="GO" id="GO:0030245">
    <property type="term" value="P:cellulose catabolic process"/>
    <property type="evidence" value="ECO:0007669"/>
    <property type="project" value="UniProtKB-KW"/>
</dbReference>